<dbReference type="PANTHER" id="PTHR11926">
    <property type="entry name" value="GLUCOSYL/GLUCURONOSYL TRANSFERASES"/>
    <property type="match status" value="1"/>
</dbReference>
<dbReference type="FunFam" id="3.40.50.2000:FF:000138">
    <property type="entry name" value="Glycosyltransferase"/>
    <property type="match status" value="1"/>
</dbReference>
<reference evidence="5 6" key="1">
    <citation type="journal article" date="2021" name="Nat. Commun.">
        <title>Incipient diploidization of the medicinal plant Perilla within 10,000 years.</title>
        <authorList>
            <person name="Zhang Y."/>
            <person name="Shen Q."/>
            <person name="Leng L."/>
            <person name="Zhang D."/>
            <person name="Chen S."/>
            <person name="Shi Y."/>
            <person name="Ning Z."/>
            <person name="Chen S."/>
        </authorList>
    </citation>
    <scope>NUCLEOTIDE SEQUENCE [LARGE SCALE GENOMIC DNA]</scope>
    <source>
        <strain evidence="6">cv. PC099</strain>
    </source>
</reference>
<keyword evidence="6" id="KW-1185">Reference proteome</keyword>
<dbReference type="InterPro" id="IPR002213">
    <property type="entry name" value="UDP_glucos_trans"/>
</dbReference>
<dbReference type="EMBL" id="SDAM02000104">
    <property type="protein sequence ID" value="KAH6829775.1"/>
    <property type="molecule type" value="Genomic_DNA"/>
</dbReference>
<dbReference type="GO" id="GO:0080044">
    <property type="term" value="F:quercetin 7-O-glucosyltransferase activity"/>
    <property type="evidence" value="ECO:0007669"/>
    <property type="project" value="TreeGrafter"/>
</dbReference>
<keyword evidence="3" id="KW-0328">Glycosyltransferase</keyword>
<evidence type="ECO:0000256" key="3">
    <source>
        <dbReference type="RuleBase" id="RU003718"/>
    </source>
</evidence>
<protein>
    <recommendedName>
        <fullName evidence="4">Glycosyltransferase</fullName>
        <ecNumber evidence="4">2.4.1.-</ecNumber>
    </recommendedName>
</protein>
<dbReference type="InterPro" id="IPR035595">
    <property type="entry name" value="UDP_glycos_trans_CS"/>
</dbReference>
<evidence type="ECO:0000313" key="6">
    <source>
        <dbReference type="Proteomes" id="UP001190926"/>
    </source>
</evidence>
<proteinExistence type="inferred from homology"/>
<dbReference type="AlphaFoldDB" id="A0AAD4J9P5"/>
<accession>A0AAD4J9P5</accession>
<organism evidence="5 6">
    <name type="scientific">Perilla frutescens var. hirtella</name>
    <name type="common">Perilla citriodora</name>
    <name type="synonym">Perilla setoyensis</name>
    <dbReference type="NCBI Taxonomy" id="608512"/>
    <lineage>
        <taxon>Eukaryota</taxon>
        <taxon>Viridiplantae</taxon>
        <taxon>Streptophyta</taxon>
        <taxon>Embryophyta</taxon>
        <taxon>Tracheophyta</taxon>
        <taxon>Spermatophyta</taxon>
        <taxon>Magnoliopsida</taxon>
        <taxon>eudicotyledons</taxon>
        <taxon>Gunneridae</taxon>
        <taxon>Pentapetalae</taxon>
        <taxon>asterids</taxon>
        <taxon>lamiids</taxon>
        <taxon>Lamiales</taxon>
        <taxon>Lamiaceae</taxon>
        <taxon>Nepetoideae</taxon>
        <taxon>Elsholtzieae</taxon>
        <taxon>Perilla</taxon>
    </lineage>
</organism>
<evidence type="ECO:0000256" key="4">
    <source>
        <dbReference type="RuleBase" id="RU362057"/>
    </source>
</evidence>
<dbReference type="Proteomes" id="UP001190926">
    <property type="component" value="Unassembled WGS sequence"/>
</dbReference>
<dbReference type="PROSITE" id="PS00375">
    <property type="entry name" value="UDPGT"/>
    <property type="match status" value="1"/>
</dbReference>
<dbReference type="GO" id="GO:0080043">
    <property type="term" value="F:quercetin 3-O-glucosyltransferase activity"/>
    <property type="evidence" value="ECO:0007669"/>
    <property type="project" value="TreeGrafter"/>
</dbReference>
<dbReference type="PANTHER" id="PTHR11926:SF774">
    <property type="entry name" value="UDP-GLYCOSYLTRANSFERASE 85A1-RELATED"/>
    <property type="match status" value="1"/>
</dbReference>
<dbReference type="CDD" id="cd03784">
    <property type="entry name" value="GT1_Gtf-like"/>
    <property type="match status" value="1"/>
</dbReference>
<keyword evidence="2 3" id="KW-0808">Transferase</keyword>
<comment type="caution">
    <text evidence="5">The sequence shown here is derived from an EMBL/GenBank/DDBJ whole genome shotgun (WGS) entry which is preliminary data.</text>
</comment>
<gene>
    <name evidence="5" type="ORF">C2S53_010732</name>
</gene>
<evidence type="ECO:0000256" key="2">
    <source>
        <dbReference type="ARBA" id="ARBA00022679"/>
    </source>
</evidence>
<sequence length="469" mass="52275">MADDQPTQSCHVVAVPYPGRGHINPMLSLCTAVAERSSDVLITVVLTEEWTGLLASVKKPPNMSFAAIPNVVPSEKDRGDDLNAFVTAVQTKMLAQFELLLDGGGLPPPDFIIGDALMSWANEVAGRRNIPSAHLWTMSASVYTVFYHFDLLVQNGHFPVDLSVNGEEIVDYIPGLSPIRVADLPSIIRDQEIMPKLTQILPKESNAKHLIFTSFYELEAQVLDHLMQKSSMPTIYYIGPATTYSKLRDIKMSSTAATLAAADDTNNYLRWLDLQPPSSVLYISLGSFLHISAAQMDEIAAGLQSSGVRFLWVAKREASRLQEAGGGDKGLVVEWCDQFRVLCHPSVGGFFSHCGWNSTKEAVLAGVPVLTFPIIMDQLPDAKAIVEDWRIGWRVLEREYDEKTLKKRDKICEIVKKFMDLENPERKELSRNARELQRICEREFGEGQSHQTNLDCFIRSIKSCCTLKS</sequence>
<dbReference type="Pfam" id="PF00201">
    <property type="entry name" value="UDPGT"/>
    <property type="match status" value="1"/>
</dbReference>
<dbReference type="EC" id="2.4.1.-" evidence="4"/>
<dbReference type="Gene3D" id="3.40.50.2000">
    <property type="entry name" value="Glycogen Phosphorylase B"/>
    <property type="match status" value="2"/>
</dbReference>
<dbReference type="SUPFAM" id="SSF53756">
    <property type="entry name" value="UDP-Glycosyltransferase/glycogen phosphorylase"/>
    <property type="match status" value="1"/>
</dbReference>
<evidence type="ECO:0000313" key="5">
    <source>
        <dbReference type="EMBL" id="KAH6829775.1"/>
    </source>
</evidence>
<comment type="similarity">
    <text evidence="1 3">Belongs to the UDP-glycosyltransferase family.</text>
</comment>
<evidence type="ECO:0000256" key="1">
    <source>
        <dbReference type="ARBA" id="ARBA00009995"/>
    </source>
</evidence>
<name>A0AAD4J9P5_PERFH</name>